<organism evidence="1">
    <name type="scientific">Blackfly microvirus SF02</name>
    <dbReference type="NCBI Taxonomy" id="2576452"/>
    <lineage>
        <taxon>Viruses</taxon>
        <taxon>Monodnaviria</taxon>
        <taxon>Sangervirae</taxon>
        <taxon>Phixviricota</taxon>
        <taxon>Malgrandaviricetes</taxon>
        <taxon>Petitvirales</taxon>
        <taxon>Microviridae</taxon>
        <taxon>Microvirus</taxon>
    </lineage>
</organism>
<dbReference type="Pfam" id="PF20577">
    <property type="entry name" value="Phage_ORF5"/>
    <property type="match status" value="1"/>
</dbReference>
<dbReference type="InterPro" id="IPR046781">
    <property type="entry name" value="Phage_ORF5"/>
</dbReference>
<name>A0A4V1F5G4_9VIRU</name>
<accession>A0A4V1F5G4</accession>
<protein>
    <submittedName>
        <fullName evidence="1">Nonstructural protein</fullName>
    </submittedName>
</protein>
<dbReference type="Proteomes" id="UP000324278">
    <property type="component" value="Segment"/>
</dbReference>
<reference evidence="1" key="1">
    <citation type="submission" date="2018-12" db="EMBL/GenBank/DDBJ databases">
        <title>Singled stranded DNA viruses identified in blackflies (Austrosimulium ungulatum) sampled in New Zealand.</title>
        <authorList>
            <person name="Kraberger S."/>
            <person name="Fontenele R.S."/>
            <person name="Schmidlin K."/>
            <person name="Walters M."/>
            <person name="Varsani A."/>
        </authorList>
    </citation>
    <scope>NUCLEOTIDE SEQUENCE [LARGE SCALE GENOMIC DNA]</scope>
    <source>
        <strain evidence="1">139</strain>
    </source>
</reference>
<dbReference type="EMBL" id="MK249200">
    <property type="protein sequence ID" value="QCQ84973.1"/>
    <property type="molecule type" value="Genomic_DNA"/>
</dbReference>
<sequence>MILKAYSLLDTKTGSFAVPFFMHHDALAVRAVMSAATGDSTSLSEYPEDYMLYNIGEYDDQIGQLFSRHHVCLGNIRSLLSAGRSNLVEAAQ</sequence>
<proteinExistence type="predicted"/>
<evidence type="ECO:0000313" key="1">
    <source>
        <dbReference type="EMBL" id="QCQ84973.1"/>
    </source>
</evidence>